<protein>
    <recommendedName>
        <fullName evidence="5">Sulfatase N-terminal domain-containing protein</fullName>
    </recommendedName>
</protein>
<sequence length="1063" mass="118948">MALPCLPISRGLLALLFVVLTTSWLTAATKPNIVLVITDDQGYGDLACYGNPVIKTPNIDKLASESSQLSNYHVAPTCSPTRAALQSGHWTDRAGAWHTIMGRSMLRADEATLGQMLKANGYKTAMFGKWHLGDNYPYRPEDRGYDEVYRHGGGGVGQTPDVWDNAYFDGAYFHNGQIESAEGFCTDVFFRQANQFIRDNAESDQPFFAYIATNAPHGPLHCPEKYMDMYADQKQAIAAFFGMITNIDDNVGQTRALLKELGIADNTIFIYTTDNGTATGNTVFNAGMRGKKGSEYDGGHRVPLMFYWPDGGMNKKHVNDWLSHAVDIAPTLLDLVGGKAPADYQFDGKSIRPLLEADNHGEWNDRFLVTDSQRVRDPIKWKQTAVMSQKWRLVNGKELYEIHQDPGQKTNVADQHPEQVAKMQAFYDQWWAELEPTFAKTTEIYLGHPKSGEVSLTGHDWIQKEMPPWNQAHIRAAHGLNPKKNVAKHTGHWAVNVIRDGTYAVSVRRWPAEANHPIIAELSPGQNVPGASRAYRTTPGQAIPIKSATLRIDGTDIATKPVHPDDTEIVFTTQLQKGSHELAPVFLTDTKQEVGAYYAVVRYVEEKQTSKSDSQPNIIFVMADDMGWGQTGYRNHPVLKTPNLDNMAEHGLRFERFYAGCPVCSPTRASVLTGRSPDRCGVLSHGYALRHQEKTIAQALKAAGYVTGHFGKWHLNGLKGPGAPVLKDDPYSPGRFGFDEWLSVTNFYDQSPLMSREGKFEQKEGDSSDVVVAEAIKFLNKHKDGDKPMFTVIWYGTPHSPFKALEKDKASFGKLNEKSAEHYGELVAMDRSVGTLRAALREMDIADDTLLVFCSDNGGLRGIQPETVGGLRGNKGNVYEGGLRVPAIFEWPGRIEPRVTNYPACTMDLFPTVADLLSLPTDIFVQPIDGTSLKPLLAEELTSRERPIPFRFQKQAAWVDNDYKLVHPNAKTFEMYNLKTDPHEEHDLAKEEPKRFAQMKKAFLAWNDAADASFAGQDYPEGKLAEPDPEPEFWFADPRYAPYLPAWKDRWEFKSYIERVQKN</sequence>
<accession>A0A2S8FWZ0</accession>
<dbReference type="RefSeq" id="WP_105329644.1">
    <property type="nucleotide sequence ID" value="NZ_PUHY01000006.1"/>
</dbReference>
<organism evidence="6 7">
    <name type="scientific">Blastopirellula marina</name>
    <dbReference type="NCBI Taxonomy" id="124"/>
    <lineage>
        <taxon>Bacteria</taxon>
        <taxon>Pseudomonadati</taxon>
        <taxon>Planctomycetota</taxon>
        <taxon>Planctomycetia</taxon>
        <taxon>Pirellulales</taxon>
        <taxon>Pirellulaceae</taxon>
        <taxon>Blastopirellula</taxon>
    </lineage>
</organism>
<evidence type="ECO:0000313" key="6">
    <source>
        <dbReference type="EMBL" id="PQO36354.1"/>
    </source>
</evidence>
<evidence type="ECO:0000256" key="4">
    <source>
        <dbReference type="ARBA" id="ARBA00022837"/>
    </source>
</evidence>
<evidence type="ECO:0000259" key="5">
    <source>
        <dbReference type="Pfam" id="PF00884"/>
    </source>
</evidence>
<keyword evidence="2" id="KW-0479">Metal-binding</keyword>
<dbReference type="Gene3D" id="3.30.1120.10">
    <property type="match status" value="2"/>
</dbReference>
<dbReference type="CDD" id="cd16146">
    <property type="entry name" value="ARS_like"/>
    <property type="match status" value="1"/>
</dbReference>
<dbReference type="GO" id="GO:0046872">
    <property type="term" value="F:metal ion binding"/>
    <property type="evidence" value="ECO:0007669"/>
    <property type="project" value="UniProtKB-KW"/>
</dbReference>
<keyword evidence="4" id="KW-0106">Calcium</keyword>
<dbReference type="OrthoDB" id="9783154at2"/>
<feature type="domain" description="Sulfatase N-terminal" evidence="5">
    <location>
        <begin position="31"/>
        <end position="337"/>
    </location>
</feature>
<dbReference type="SUPFAM" id="SSF53649">
    <property type="entry name" value="Alkaline phosphatase-like"/>
    <property type="match status" value="2"/>
</dbReference>
<dbReference type="InterPro" id="IPR017850">
    <property type="entry name" value="Alkaline_phosphatase_core_sf"/>
</dbReference>
<evidence type="ECO:0000256" key="3">
    <source>
        <dbReference type="ARBA" id="ARBA00022801"/>
    </source>
</evidence>
<evidence type="ECO:0000256" key="2">
    <source>
        <dbReference type="ARBA" id="ARBA00022723"/>
    </source>
</evidence>
<comment type="similarity">
    <text evidence="1">Belongs to the sulfatase family.</text>
</comment>
<dbReference type="PANTHER" id="PTHR42693:SF53">
    <property type="entry name" value="ENDO-4-O-SULFATASE"/>
    <property type="match status" value="1"/>
</dbReference>
<dbReference type="InterPro" id="IPR024607">
    <property type="entry name" value="Sulfatase_CS"/>
</dbReference>
<feature type="domain" description="Sulfatase N-terminal" evidence="5">
    <location>
        <begin position="616"/>
        <end position="917"/>
    </location>
</feature>
<dbReference type="InterPro" id="IPR000917">
    <property type="entry name" value="Sulfatase_N"/>
</dbReference>
<reference evidence="6 7" key="1">
    <citation type="submission" date="2018-02" db="EMBL/GenBank/DDBJ databases">
        <title>Comparative genomes isolates from brazilian mangrove.</title>
        <authorList>
            <person name="Araujo J.E."/>
            <person name="Taketani R.G."/>
            <person name="Silva M.C.P."/>
            <person name="Loureco M.V."/>
            <person name="Andreote F.D."/>
        </authorList>
    </citation>
    <scope>NUCLEOTIDE SEQUENCE [LARGE SCALE GENOMIC DNA]</scope>
    <source>
        <strain evidence="6 7">Hex-1 MGV</strain>
    </source>
</reference>
<dbReference type="InterPro" id="IPR050738">
    <property type="entry name" value="Sulfatase"/>
</dbReference>
<dbReference type="AlphaFoldDB" id="A0A2S8FWZ0"/>
<dbReference type="Proteomes" id="UP000238322">
    <property type="component" value="Unassembled WGS sequence"/>
</dbReference>
<dbReference type="GO" id="GO:0004065">
    <property type="term" value="F:arylsulfatase activity"/>
    <property type="evidence" value="ECO:0007669"/>
    <property type="project" value="TreeGrafter"/>
</dbReference>
<proteinExistence type="inferred from homology"/>
<dbReference type="PROSITE" id="PS00523">
    <property type="entry name" value="SULFATASE_1"/>
    <property type="match status" value="1"/>
</dbReference>
<evidence type="ECO:0000256" key="1">
    <source>
        <dbReference type="ARBA" id="ARBA00008779"/>
    </source>
</evidence>
<dbReference type="Gene3D" id="3.40.720.10">
    <property type="entry name" value="Alkaline Phosphatase, subunit A"/>
    <property type="match status" value="2"/>
</dbReference>
<comment type="caution">
    <text evidence="6">The sequence shown here is derived from an EMBL/GenBank/DDBJ whole genome shotgun (WGS) entry which is preliminary data.</text>
</comment>
<name>A0A2S8FWZ0_9BACT</name>
<keyword evidence="3" id="KW-0378">Hydrolase</keyword>
<gene>
    <name evidence="6" type="ORF">C5Y83_10680</name>
</gene>
<evidence type="ECO:0000313" key="7">
    <source>
        <dbReference type="Proteomes" id="UP000238322"/>
    </source>
</evidence>
<dbReference type="PANTHER" id="PTHR42693">
    <property type="entry name" value="ARYLSULFATASE FAMILY MEMBER"/>
    <property type="match status" value="1"/>
</dbReference>
<dbReference type="Pfam" id="PF00884">
    <property type="entry name" value="Sulfatase"/>
    <property type="match status" value="2"/>
</dbReference>
<dbReference type="EMBL" id="PUHY01000006">
    <property type="protein sequence ID" value="PQO36354.1"/>
    <property type="molecule type" value="Genomic_DNA"/>
</dbReference>
<dbReference type="FunFam" id="3.40.720.10:FF:000070">
    <property type="entry name" value="Arylsulfatase A"/>
    <property type="match status" value="1"/>
</dbReference>